<name>A0A699JY21_TANCI</name>
<evidence type="ECO:0000313" key="1">
    <source>
        <dbReference type="EMBL" id="GFA60763.1"/>
    </source>
</evidence>
<proteinExistence type="predicted"/>
<sequence length="178" mass="20862">MKNGNLYEKVENCIKNLKVAQTTLDNNPHNHELKRKEAITLEEYNKATTDEENFLFQKAKVDWISKESRNNQYFHKVLKSKRQANKIVSICDDQGNRLEGKLMEEQFVNHFHKFLKASKDVNDQRDFEGVFDTKLNNDEAKVMAREVTDTEIKKAMFNFEDNKAPGPDGYTFTFFEKA</sequence>
<reference evidence="1" key="1">
    <citation type="journal article" date="2019" name="Sci. Rep.">
        <title>Draft genome of Tanacetum cinerariifolium, the natural source of mosquito coil.</title>
        <authorList>
            <person name="Yamashiro T."/>
            <person name="Shiraishi A."/>
            <person name="Satake H."/>
            <person name="Nakayama K."/>
        </authorList>
    </citation>
    <scope>NUCLEOTIDE SEQUENCE</scope>
</reference>
<organism evidence="1">
    <name type="scientific">Tanacetum cinerariifolium</name>
    <name type="common">Dalmatian daisy</name>
    <name type="synonym">Chrysanthemum cinerariifolium</name>
    <dbReference type="NCBI Taxonomy" id="118510"/>
    <lineage>
        <taxon>Eukaryota</taxon>
        <taxon>Viridiplantae</taxon>
        <taxon>Streptophyta</taxon>
        <taxon>Embryophyta</taxon>
        <taxon>Tracheophyta</taxon>
        <taxon>Spermatophyta</taxon>
        <taxon>Magnoliopsida</taxon>
        <taxon>eudicotyledons</taxon>
        <taxon>Gunneridae</taxon>
        <taxon>Pentapetalae</taxon>
        <taxon>asterids</taxon>
        <taxon>campanulids</taxon>
        <taxon>Asterales</taxon>
        <taxon>Asteraceae</taxon>
        <taxon>Asteroideae</taxon>
        <taxon>Anthemideae</taxon>
        <taxon>Anthemidinae</taxon>
        <taxon>Tanacetum</taxon>
    </lineage>
</organism>
<evidence type="ECO:0008006" key="2">
    <source>
        <dbReference type="Google" id="ProtNLM"/>
    </source>
</evidence>
<accession>A0A699JY21</accession>
<dbReference type="EMBL" id="BKCJ010454192">
    <property type="protein sequence ID" value="GFA60763.1"/>
    <property type="molecule type" value="Genomic_DNA"/>
</dbReference>
<gene>
    <name evidence="1" type="ORF">Tci_632735</name>
</gene>
<protein>
    <recommendedName>
        <fullName evidence="2">RNA-directed DNA polymerase, eukaryota, reverse transcriptase zinc-binding domain protein</fullName>
    </recommendedName>
</protein>
<dbReference type="AlphaFoldDB" id="A0A699JY21"/>
<comment type="caution">
    <text evidence="1">The sequence shown here is derived from an EMBL/GenBank/DDBJ whole genome shotgun (WGS) entry which is preliminary data.</text>
</comment>